<evidence type="ECO:0000259" key="1">
    <source>
        <dbReference type="PROSITE" id="PS51857"/>
    </source>
</evidence>
<comment type="caution">
    <text evidence="2">The sequence shown here is derived from an EMBL/GenBank/DDBJ whole genome shotgun (WGS) entry which is preliminary data.</text>
</comment>
<dbReference type="InterPro" id="IPR036567">
    <property type="entry name" value="RHF-like"/>
</dbReference>
<protein>
    <submittedName>
        <fullName evidence="2">Cold-shock DNA-binding domain protein</fullName>
    </submittedName>
</protein>
<evidence type="ECO:0000313" key="3">
    <source>
        <dbReference type="Proteomes" id="UP000004491"/>
    </source>
</evidence>
<dbReference type="Gene3D" id="2.40.50.140">
    <property type="entry name" value="Nucleic acid-binding proteins"/>
    <property type="match status" value="1"/>
</dbReference>
<dbReference type="AlphaFoldDB" id="G2DH89"/>
<accession>G2DH89</accession>
<evidence type="ECO:0000313" key="2">
    <source>
        <dbReference type="EMBL" id="EGV50012.1"/>
    </source>
</evidence>
<dbReference type="CDD" id="cd00552">
    <property type="entry name" value="RaiA"/>
    <property type="match status" value="1"/>
</dbReference>
<dbReference type="Proteomes" id="UP000004491">
    <property type="component" value="Unassembled WGS sequence"/>
</dbReference>
<dbReference type="InterPro" id="IPR002059">
    <property type="entry name" value="CSP_DNA-bd"/>
</dbReference>
<proteinExistence type="predicted"/>
<gene>
    <name evidence="2" type="ORF">Rifp1Sym_em00020</name>
</gene>
<organism evidence="2 3">
    <name type="scientific">endosymbiont of Riftia pachyptila</name>
    <name type="common">vent Ph05</name>
    <dbReference type="NCBI Taxonomy" id="1048808"/>
    <lineage>
        <taxon>Bacteria</taxon>
        <taxon>Pseudomonadati</taxon>
        <taxon>Pseudomonadota</taxon>
        <taxon>Gammaproteobacteria</taxon>
        <taxon>sulfur-oxidizing symbionts</taxon>
    </lineage>
</organism>
<dbReference type="Gene3D" id="3.30.160.100">
    <property type="entry name" value="Ribosome hibernation promotion factor-like"/>
    <property type="match status" value="1"/>
</dbReference>
<dbReference type="EMBL" id="AFOC01000118">
    <property type="protein sequence ID" value="EGV50012.1"/>
    <property type="molecule type" value="Genomic_DNA"/>
</dbReference>
<dbReference type="SUPFAM" id="SSF69754">
    <property type="entry name" value="Ribosome binding protein Y (YfiA homologue)"/>
    <property type="match status" value="1"/>
</dbReference>
<dbReference type="SUPFAM" id="SSF50249">
    <property type="entry name" value="Nucleic acid-binding proteins"/>
    <property type="match status" value="1"/>
</dbReference>
<feature type="domain" description="CSD" evidence="1">
    <location>
        <begin position="122"/>
        <end position="186"/>
    </location>
</feature>
<dbReference type="GO" id="GO:0003677">
    <property type="term" value="F:DNA binding"/>
    <property type="evidence" value="ECO:0007669"/>
    <property type="project" value="UniProtKB-KW"/>
</dbReference>
<reference evidence="2" key="1">
    <citation type="journal article" date="2011" name="ISME J.">
        <title>The endosymbionts of the deep-sea tubeworms Riftia pachyptila and Tevnia jerichonana share an identical physiology as revealed by proteogenomic analyses.</title>
        <authorList>
            <person name="Gardebrecht A."/>
            <person name="Markert S."/>
            <person name="Felbeck H."/>
            <person name="Thuermer A."/>
            <person name="Albrecht D."/>
            <person name="Wollherr A."/>
            <person name="Kabisch J."/>
            <person name="Lehmann R."/>
            <person name="Daniel R."/>
            <person name="Liesegang H."/>
            <person name="Hecker M."/>
            <person name="Sievert S.M."/>
            <person name="Schweder T."/>
        </authorList>
    </citation>
    <scope>NUCLEOTIDE SEQUENCE [LARGE SCALE GENOMIC DNA]</scope>
</reference>
<keyword evidence="3" id="KW-1185">Reference proteome</keyword>
<dbReference type="InterPro" id="IPR012340">
    <property type="entry name" value="NA-bd_OB-fold"/>
</dbReference>
<dbReference type="Pfam" id="PF00313">
    <property type="entry name" value="CSD"/>
    <property type="match status" value="1"/>
</dbReference>
<sequence>MGVDVIMKQPLQITFRDIPHSDAVEAYIREKAAKLDQFYDHIMACRVVLEVPHGHHHKGKLYYVRVDLTVPDGELVASRAPKEHHAHEDAYVAIRDAFDAARRQLQDYARKQRNKVKRHEPPLHGRISKLVPLEDFGKIESSDGKEIYFHRNSVVDADFDSLAIGNDVRYVEEAGDEGPQASTVYIIGKHHIVD</sequence>
<name>G2DH89_9GAMM</name>
<keyword evidence="2" id="KW-0238">DNA-binding</keyword>
<dbReference type="Pfam" id="PF02482">
    <property type="entry name" value="Ribosomal_S30AE"/>
    <property type="match status" value="1"/>
</dbReference>
<dbReference type="InterPro" id="IPR003489">
    <property type="entry name" value="RHF/RaiA"/>
</dbReference>
<dbReference type="PROSITE" id="PS51857">
    <property type="entry name" value="CSD_2"/>
    <property type="match status" value="1"/>
</dbReference>